<dbReference type="AlphaFoldDB" id="A0A4S9D6M1"/>
<dbReference type="PANTHER" id="PTHR48022:SF26">
    <property type="entry name" value="MAJOR FACILITATOR SUPERFAMILY (MFS) PROFILE DOMAIN-CONTAINING PROTEIN-RELATED"/>
    <property type="match status" value="1"/>
</dbReference>
<evidence type="ECO:0000256" key="8">
    <source>
        <dbReference type="SAM" id="Phobius"/>
    </source>
</evidence>
<dbReference type="InterPro" id="IPR050360">
    <property type="entry name" value="MFS_Sugar_Transporters"/>
</dbReference>
<feature type="transmembrane region" description="Helical" evidence="8">
    <location>
        <begin position="96"/>
        <end position="118"/>
    </location>
</feature>
<evidence type="ECO:0000256" key="5">
    <source>
        <dbReference type="ARBA" id="ARBA00022989"/>
    </source>
</evidence>
<dbReference type="InterPro" id="IPR020846">
    <property type="entry name" value="MFS_dom"/>
</dbReference>
<dbReference type="NCBIfam" id="TIGR00879">
    <property type="entry name" value="SP"/>
    <property type="match status" value="1"/>
</dbReference>
<gene>
    <name evidence="10" type="ORF">D6D13_02994</name>
</gene>
<dbReference type="Gene3D" id="1.20.1250.20">
    <property type="entry name" value="MFS general substrate transporter like domains"/>
    <property type="match status" value="1"/>
</dbReference>
<feature type="transmembrane region" description="Helical" evidence="8">
    <location>
        <begin position="174"/>
        <end position="194"/>
    </location>
</feature>
<dbReference type="PANTHER" id="PTHR48022">
    <property type="entry name" value="PLASTIDIC GLUCOSE TRANSPORTER 4"/>
    <property type="match status" value="1"/>
</dbReference>
<feature type="transmembrane region" description="Helical" evidence="8">
    <location>
        <begin position="325"/>
        <end position="347"/>
    </location>
</feature>
<dbReference type="InterPro" id="IPR003663">
    <property type="entry name" value="Sugar/inositol_transpt"/>
</dbReference>
<feature type="domain" description="Major facilitator superfamily (MFS) profile" evidence="9">
    <location>
        <begin position="18"/>
        <end position="479"/>
    </location>
</feature>
<accession>A0A4S9D6M1</accession>
<protein>
    <submittedName>
        <fullName evidence="10">Putative Myo-inositol transporter 1</fullName>
    </submittedName>
</protein>
<feature type="transmembrane region" description="Helical" evidence="8">
    <location>
        <begin position="390"/>
        <end position="414"/>
    </location>
</feature>
<evidence type="ECO:0000256" key="4">
    <source>
        <dbReference type="ARBA" id="ARBA00022692"/>
    </source>
</evidence>
<evidence type="ECO:0000313" key="10">
    <source>
        <dbReference type="EMBL" id="THX14564.1"/>
    </source>
</evidence>
<dbReference type="SUPFAM" id="SSF103473">
    <property type="entry name" value="MFS general substrate transporter"/>
    <property type="match status" value="1"/>
</dbReference>
<feature type="transmembrane region" description="Helical" evidence="8">
    <location>
        <begin position="426"/>
        <end position="445"/>
    </location>
</feature>
<evidence type="ECO:0000256" key="3">
    <source>
        <dbReference type="ARBA" id="ARBA00022448"/>
    </source>
</evidence>
<keyword evidence="4 8" id="KW-0812">Transmembrane</keyword>
<feature type="transmembrane region" description="Helical" evidence="8">
    <location>
        <begin position="70"/>
        <end position="90"/>
    </location>
</feature>
<comment type="subcellular location">
    <subcellularLocation>
        <location evidence="1">Membrane</location>
        <topology evidence="1">Multi-pass membrane protein</topology>
    </subcellularLocation>
</comment>
<sequence>MGYNSTWFKPGRQTQWAITVNCLNAFFLFGYDQGVFGGLISNPDFLEVVKHPSEAFLGFIGASDGFGRCVLYNLACLFGCLLNFFVGSGIGRRPTLWLAMLLISAGAVLQAASFGVSLRTAHCTKLKTSRLTTQVDSADDLRADCVGIDTSTVPMYQAELCKSHVRGRLVTTEVLFTALGIAVAYFFAFGMNFVGGAVAWRLPIAAQILPAVIISIVLFGLPETPRWLIERGRIEEATQVMCQVYGTGPEDEYIVAEKAAIIEALEIENANPFRWTHVLRKDRVQTGWRIWLAVLALTFNQWSGINVIVFYIGTVLEVNVGLPRSTALVAGGCMNLAFAVGSLVPAVYLDRIGRRNPMIYGTIGLGLCLMVISILLSYQGTSSEAVTSKVSIAFFALYMLIYGTSLNAIPWCYAPEILPLKARAKGTSLAVMMYWVWSFTIVMVTPTMITNIRWKTYVVFMACNFAIAPAIYFLFPETARLSLEEIDNIFIKDTVSIISSRNLMDTELRTSTSAKQTKAMETEHIE</sequence>
<proteinExistence type="inferred from homology"/>
<evidence type="ECO:0000256" key="7">
    <source>
        <dbReference type="RuleBase" id="RU003346"/>
    </source>
</evidence>
<evidence type="ECO:0000256" key="1">
    <source>
        <dbReference type="ARBA" id="ARBA00004141"/>
    </source>
</evidence>
<dbReference type="PRINTS" id="PR00171">
    <property type="entry name" value="SUGRTRNSPORT"/>
</dbReference>
<dbReference type="GO" id="GO:0005351">
    <property type="term" value="F:carbohydrate:proton symporter activity"/>
    <property type="evidence" value="ECO:0007669"/>
    <property type="project" value="TreeGrafter"/>
</dbReference>
<feature type="transmembrane region" description="Helical" evidence="8">
    <location>
        <begin position="457"/>
        <end position="475"/>
    </location>
</feature>
<keyword evidence="3 7" id="KW-0813">Transport</keyword>
<dbReference type="PROSITE" id="PS50850">
    <property type="entry name" value="MFS"/>
    <property type="match status" value="1"/>
</dbReference>
<comment type="caution">
    <text evidence="10">The sequence shown here is derived from an EMBL/GenBank/DDBJ whole genome shotgun (WGS) entry which is preliminary data.</text>
</comment>
<reference evidence="10" key="1">
    <citation type="submission" date="2018-10" db="EMBL/GenBank/DDBJ databases">
        <title>Fifty Aureobasidium pullulans genomes reveal a recombining polyextremotolerant generalist.</title>
        <authorList>
            <person name="Gostincar C."/>
            <person name="Turk M."/>
            <person name="Zajc J."/>
            <person name="Gunde-Cimerman N."/>
        </authorList>
    </citation>
    <scope>NUCLEOTIDE SEQUENCE [LARGE SCALE GENOMIC DNA]</scope>
    <source>
        <strain evidence="10">EXF-10085</strain>
    </source>
</reference>
<feature type="transmembrane region" description="Helical" evidence="8">
    <location>
        <begin position="290"/>
        <end position="313"/>
    </location>
</feature>
<name>A0A4S9D6M1_AURPU</name>
<evidence type="ECO:0000259" key="9">
    <source>
        <dbReference type="PROSITE" id="PS50850"/>
    </source>
</evidence>
<keyword evidence="6 8" id="KW-0472">Membrane</keyword>
<comment type="similarity">
    <text evidence="2 7">Belongs to the major facilitator superfamily. Sugar transporter (TC 2.A.1.1) family.</text>
</comment>
<dbReference type="EMBL" id="QZAS01000007">
    <property type="protein sequence ID" value="THX14564.1"/>
    <property type="molecule type" value="Genomic_DNA"/>
</dbReference>
<feature type="transmembrane region" description="Helical" evidence="8">
    <location>
        <begin position="200"/>
        <end position="221"/>
    </location>
</feature>
<keyword evidence="5 8" id="KW-1133">Transmembrane helix</keyword>
<dbReference type="GO" id="GO:0016020">
    <property type="term" value="C:membrane"/>
    <property type="evidence" value="ECO:0007669"/>
    <property type="project" value="UniProtKB-SubCell"/>
</dbReference>
<dbReference type="InterPro" id="IPR036259">
    <property type="entry name" value="MFS_trans_sf"/>
</dbReference>
<dbReference type="Pfam" id="PF00083">
    <property type="entry name" value="Sugar_tr"/>
    <property type="match status" value="1"/>
</dbReference>
<organism evidence="10">
    <name type="scientific">Aureobasidium pullulans</name>
    <name type="common">Black yeast</name>
    <name type="synonym">Pullularia pullulans</name>
    <dbReference type="NCBI Taxonomy" id="5580"/>
    <lineage>
        <taxon>Eukaryota</taxon>
        <taxon>Fungi</taxon>
        <taxon>Dikarya</taxon>
        <taxon>Ascomycota</taxon>
        <taxon>Pezizomycotina</taxon>
        <taxon>Dothideomycetes</taxon>
        <taxon>Dothideomycetidae</taxon>
        <taxon>Dothideales</taxon>
        <taxon>Saccotheciaceae</taxon>
        <taxon>Aureobasidium</taxon>
    </lineage>
</organism>
<dbReference type="InterPro" id="IPR005828">
    <property type="entry name" value="MFS_sugar_transport-like"/>
</dbReference>
<feature type="transmembrane region" description="Helical" evidence="8">
    <location>
        <begin position="359"/>
        <end position="378"/>
    </location>
</feature>
<evidence type="ECO:0000256" key="2">
    <source>
        <dbReference type="ARBA" id="ARBA00010992"/>
    </source>
</evidence>
<evidence type="ECO:0000256" key="6">
    <source>
        <dbReference type="ARBA" id="ARBA00023136"/>
    </source>
</evidence>